<gene>
    <name evidence="3" type="ORF">IM811_002758</name>
</gene>
<feature type="compositionally biased region" description="Basic and acidic residues" evidence="1">
    <location>
        <begin position="1"/>
        <end position="14"/>
    </location>
</feature>
<evidence type="ECO:0000313" key="4">
    <source>
        <dbReference type="Proteomes" id="UP000616885"/>
    </source>
</evidence>
<evidence type="ECO:0000259" key="2">
    <source>
        <dbReference type="Pfam" id="PF14612"/>
    </source>
</evidence>
<feature type="region of interest" description="Disordered" evidence="1">
    <location>
        <begin position="1"/>
        <end position="20"/>
    </location>
</feature>
<dbReference type="Pfam" id="PF14612">
    <property type="entry name" value="Ino80_Iec3"/>
    <property type="match status" value="1"/>
</dbReference>
<comment type="caution">
    <text evidence="3">The sequence shown here is derived from an EMBL/GenBank/DDBJ whole genome shotgun (WGS) entry which is preliminary data.</text>
</comment>
<dbReference type="InterPro" id="IPR032742">
    <property type="entry name" value="Iec3_N"/>
</dbReference>
<dbReference type="AlphaFoldDB" id="A0A8H7K5S1"/>
<proteinExistence type="predicted"/>
<evidence type="ECO:0000256" key="1">
    <source>
        <dbReference type="SAM" id="MobiDB-lite"/>
    </source>
</evidence>
<protein>
    <recommendedName>
        <fullName evidence="2">INO80 complex subunit 3 N-terminal domain-containing protein</fullName>
    </recommendedName>
</protein>
<dbReference type="GO" id="GO:0031011">
    <property type="term" value="C:Ino80 complex"/>
    <property type="evidence" value="ECO:0007669"/>
    <property type="project" value="InterPro"/>
</dbReference>
<accession>A0A8H7K5S1</accession>
<feature type="compositionally biased region" description="Low complexity" evidence="1">
    <location>
        <begin position="93"/>
        <end position="103"/>
    </location>
</feature>
<organism evidence="3 4">
    <name type="scientific">Bionectria ochroleuca</name>
    <name type="common">Gliocladium roseum</name>
    <dbReference type="NCBI Taxonomy" id="29856"/>
    <lineage>
        <taxon>Eukaryota</taxon>
        <taxon>Fungi</taxon>
        <taxon>Dikarya</taxon>
        <taxon>Ascomycota</taxon>
        <taxon>Pezizomycotina</taxon>
        <taxon>Sordariomycetes</taxon>
        <taxon>Hypocreomycetidae</taxon>
        <taxon>Hypocreales</taxon>
        <taxon>Bionectriaceae</taxon>
        <taxon>Clonostachys</taxon>
    </lineage>
</organism>
<dbReference type="GO" id="GO:0006338">
    <property type="term" value="P:chromatin remodeling"/>
    <property type="evidence" value="ECO:0007669"/>
    <property type="project" value="InterPro"/>
</dbReference>
<evidence type="ECO:0000313" key="3">
    <source>
        <dbReference type="EMBL" id="KAF9747424.1"/>
    </source>
</evidence>
<sequence>MVESPVKTEGDAAPRPKAGYKSWKKKYRKMRISFEHKMHEGEDIFKQEAKAQATVKRLAIENDRLLDILLEINNSPRSRSRSESTSHSHRQNPATASTPSTKTTRARRSCP</sequence>
<feature type="domain" description="INO80 complex subunit 3 N-terminal" evidence="2">
    <location>
        <begin position="21"/>
        <end position="77"/>
    </location>
</feature>
<dbReference type="Proteomes" id="UP000616885">
    <property type="component" value="Unassembled WGS sequence"/>
</dbReference>
<reference evidence="3" key="1">
    <citation type="submission" date="2020-10" db="EMBL/GenBank/DDBJ databases">
        <title>High-Quality Genome Resource of Clonostachys rosea strain S41 by Oxford Nanopore Long-Read Sequencing.</title>
        <authorList>
            <person name="Wang H."/>
        </authorList>
    </citation>
    <scope>NUCLEOTIDE SEQUENCE</scope>
    <source>
        <strain evidence="3">S41</strain>
    </source>
</reference>
<name>A0A8H7K5S1_BIOOC</name>
<feature type="region of interest" description="Disordered" evidence="1">
    <location>
        <begin position="73"/>
        <end position="111"/>
    </location>
</feature>
<dbReference type="EMBL" id="JADCTT010000010">
    <property type="protein sequence ID" value="KAF9747424.1"/>
    <property type="molecule type" value="Genomic_DNA"/>
</dbReference>